<dbReference type="EMBL" id="MHCA01000036">
    <property type="protein sequence ID" value="OGY11499.1"/>
    <property type="molecule type" value="Genomic_DNA"/>
</dbReference>
<organism evidence="1 2">
    <name type="scientific">Candidatus Blackburnbacteria bacterium RIFCSPHIGHO2_12_FULL_41_13b</name>
    <dbReference type="NCBI Taxonomy" id="1797517"/>
    <lineage>
        <taxon>Bacteria</taxon>
        <taxon>Candidatus Blackburniibacteriota</taxon>
    </lineage>
</organism>
<sequence>MDPNFIEIGHRPLTQVKGALDENTFRNPSAEDRIHFFKSEGCVISELQRVIHSTVLVSETPDYPGGSGVIITFDGKKYVITATHVIGDLVAGQYGKPELKYYYRDTHGQVKEGIMSRGNILYDSTTARERDLQATDAAIFPFDGDNEGVEISDQEVPTENSQVAVAVGYPGEHQDGWKDTGKPLLSVGRMFRDKPKEMTPYMRELMAKYMKESGEKEGVDLKVNFTGRVIPGNSGGPLVDVAGKVVGVCHGPRGTLGKEDGIERFSDFRAILRQMSSPS</sequence>
<name>A0A1G1V7T6_9BACT</name>
<dbReference type="SUPFAM" id="SSF50494">
    <property type="entry name" value="Trypsin-like serine proteases"/>
    <property type="match status" value="1"/>
</dbReference>
<dbReference type="InterPro" id="IPR043504">
    <property type="entry name" value="Peptidase_S1_PA_chymotrypsin"/>
</dbReference>
<reference evidence="1 2" key="1">
    <citation type="journal article" date="2016" name="Nat. Commun.">
        <title>Thousands of microbial genomes shed light on interconnected biogeochemical processes in an aquifer system.</title>
        <authorList>
            <person name="Anantharaman K."/>
            <person name="Brown C.T."/>
            <person name="Hug L.A."/>
            <person name="Sharon I."/>
            <person name="Castelle C.J."/>
            <person name="Probst A.J."/>
            <person name="Thomas B.C."/>
            <person name="Singh A."/>
            <person name="Wilkins M.J."/>
            <person name="Karaoz U."/>
            <person name="Brodie E.L."/>
            <person name="Williams K.H."/>
            <person name="Hubbard S.S."/>
            <person name="Banfield J.F."/>
        </authorList>
    </citation>
    <scope>NUCLEOTIDE SEQUENCE [LARGE SCALE GENOMIC DNA]</scope>
</reference>
<protein>
    <recommendedName>
        <fullName evidence="3">Serine protease</fullName>
    </recommendedName>
</protein>
<dbReference type="InterPro" id="IPR009003">
    <property type="entry name" value="Peptidase_S1_PA"/>
</dbReference>
<dbReference type="AlphaFoldDB" id="A0A1G1V7T6"/>
<evidence type="ECO:0000313" key="2">
    <source>
        <dbReference type="Proteomes" id="UP000178272"/>
    </source>
</evidence>
<comment type="caution">
    <text evidence="1">The sequence shown here is derived from an EMBL/GenBank/DDBJ whole genome shotgun (WGS) entry which is preliminary data.</text>
</comment>
<evidence type="ECO:0000313" key="1">
    <source>
        <dbReference type="EMBL" id="OGY11499.1"/>
    </source>
</evidence>
<accession>A0A1G1V7T6</accession>
<gene>
    <name evidence="1" type="ORF">A3F61_00150</name>
</gene>
<dbReference type="Proteomes" id="UP000178272">
    <property type="component" value="Unassembled WGS sequence"/>
</dbReference>
<proteinExistence type="predicted"/>
<evidence type="ECO:0008006" key="3">
    <source>
        <dbReference type="Google" id="ProtNLM"/>
    </source>
</evidence>
<dbReference type="Pfam" id="PF13365">
    <property type="entry name" value="Trypsin_2"/>
    <property type="match status" value="1"/>
</dbReference>
<dbReference type="Gene3D" id="2.40.10.10">
    <property type="entry name" value="Trypsin-like serine proteases"/>
    <property type="match status" value="2"/>
</dbReference>